<comment type="caution">
    <text evidence="1">The sequence shown here is derived from an EMBL/GenBank/DDBJ whole genome shotgun (WGS) entry which is preliminary data.</text>
</comment>
<keyword evidence="2" id="KW-1185">Reference proteome</keyword>
<gene>
    <name evidence="1" type="ORF">AWZ03_012563</name>
</gene>
<name>A0A484AX88_DRONA</name>
<dbReference type="EMBL" id="LSRL02000436">
    <property type="protein sequence ID" value="TDG41018.1"/>
    <property type="molecule type" value="Genomic_DNA"/>
</dbReference>
<evidence type="ECO:0000313" key="1">
    <source>
        <dbReference type="EMBL" id="TDG41018.1"/>
    </source>
</evidence>
<protein>
    <submittedName>
        <fullName evidence="1">Uncharacterized protein</fullName>
    </submittedName>
</protein>
<evidence type="ECO:0000313" key="2">
    <source>
        <dbReference type="Proteomes" id="UP000295192"/>
    </source>
</evidence>
<sequence>MGDECYMDAVTAITSYENAVAVAQCPMPMLIFGAALCSTRLIGFSFGFGFSFSFSFSFEPSSGSNNLYTELGLGQQIELIDRSRKQYEKQR</sequence>
<reference evidence="1 2" key="1">
    <citation type="journal article" date="2019" name="J. Hered.">
        <title>An Improved Genome Assembly for Drosophila navojoa, the Basal Species in the mojavensis Cluster.</title>
        <authorList>
            <person name="Vanderlinde T."/>
            <person name="Dupim E.G."/>
            <person name="Nazario-Yepiz N.O."/>
            <person name="Carvalho A.B."/>
        </authorList>
    </citation>
    <scope>NUCLEOTIDE SEQUENCE [LARGE SCALE GENOMIC DNA]</scope>
    <source>
        <strain evidence="1">Navoj_Jal97</strain>
        <tissue evidence="1">Whole organism</tissue>
    </source>
</reference>
<organism evidence="1 2">
    <name type="scientific">Drosophila navojoa</name>
    <name type="common">Fruit fly</name>
    <dbReference type="NCBI Taxonomy" id="7232"/>
    <lineage>
        <taxon>Eukaryota</taxon>
        <taxon>Metazoa</taxon>
        <taxon>Ecdysozoa</taxon>
        <taxon>Arthropoda</taxon>
        <taxon>Hexapoda</taxon>
        <taxon>Insecta</taxon>
        <taxon>Pterygota</taxon>
        <taxon>Neoptera</taxon>
        <taxon>Endopterygota</taxon>
        <taxon>Diptera</taxon>
        <taxon>Brachycera</taxon>
        <taxon>Muscomorpha</taxon>
        <taxon>Ephydroidea</taxon>
        <taxon>Drosophilidae</taxon>
        <taxon>Drosophila</taxon>
    </lineage>
</organism>
<dbReference type="Proteomes" id="UP000295192">
    <property type="component" value="Unassembled WGS sequence"/>
</dbReference>
<proteinExistence type="predicted"/>
<accession>A0A484AX88</accession>
<dbReference type="AlphaFoldDB" id="A0A484AX88"/>